<sequence length="539" mass="56653">MATSSATATDPRRSRAARASSIPPARAAALWPALAAALGCTSQAGLAPPPEPVQSDAQALSPFVARPLPYSTEPGWRSAHDDKVKYSMGLGLADINGDGFKDIVVANGNDMETKPIVVYYNDGTGHFPPQPSWSSADADYNTGLAVGDIDRDGWVDVAVSVGPREPGTVKLGHVKVYKNRGGALEPTPGYRSADGYSSVGCALGDVDGDGDLDLAASVALEEGYAPGPARIYENVGGALSPLPTWKSARVDHSFGMEFADIDGDGLLDLAVAMPGVPIFRGVLRDRGVISLPREPAWTASESIQYPMFLDAGRLGTSSGLVVSYSDFGAGSARLSGAPGRGAAGASAGASSTRFEAYAPELQRGSTWRSASAGWGAGVALADVNGDGVLDLIAGRWGPAPPPSALGAPLQIYLGQGGGFTREPVWSSATMTVQETVALADLGREALRSATETFRIQREQAVVTLSRPIIEQIDEIRRNGAPVARRDVAALPGGSWISFAQRLRPGDEVEVRYSYSTELDIVETNWDTSNYIYYYRTSSR</sequence>
<dbReference type="Gene3D" id="2.130.10.130">
    <property type="entry name" value="Integrin alpha, N-terminal"/>
    <property type="match status" value="2"/>
</dbReference>
<accession>A0A4P2QML9</accession>
<dbReference type="RefSeq" id="WP_129575131.1">
    <property type="nucleotide sequence ID" value="NZ_CP012672.1"/>
</dbReference>
<organism evidence="3 4">
    <name type="scientific">Sorangium cellulosum</name>
    <name type="common">Polyangium cellulosum</name>
    <dbReference type="NCBI Taxonomy" id="56"/>
    <lineage>
        <taxon>Bacteria</taxon>
        <taxon>Pseudomonadati</taxon>
        <taxon>Myxococcota</taxon>
        <taxon>Polyangia</taxon>
        <taxon>Polyangiales</taxon>
        <taxon>Polyangiaceae</taxon>
        <taxon>Sorangium</taxon>
    </lineage>
</organism>
<evidence type="ECO:0000256" key="2">
    <source>
        <dbReference type="SAM" id="MobiDB-lite"/>
    </source>
</evidence>
<evidence type="ECO:0000313" key="3">
    <source>
        <dbReference type="EMBL" id="AUX31319.1"/>
    </source>
</evidence>
<dbReference type="Proteomes" id="UP000295497">
    <property type="component" value="Chromosome"/>
</dbReference>
<dbReference type="PANTHER" id="PTHR46580:SF4">
    <property type="entry name" value="ATP_GTP-BINDING PROTEIN"/>
    <property type="match status" value="1"/>
</dbReference>
<dbReference type="SUPFAM" id="SSF69318">
    <property type="entry name" value="Integrin alpha N-terminal domain"/>
    <property type="match status" value="1"/>
</dbReference>
<dbReference type="InterPro" id="IPR028994">
    <property type="entry name" value="Integrin_alpha_N"/>
</dbReference>
<gene>
    <name evidence="3" type="ORF">SOCE836_034480</name>
</gene>
<dbReference type="AlphaFoldDB" id="A0A4P2QML9"/>
<protein>
    <submittedName>
        <fullName evidence="3">Uncharacterized protein</fullName>
    </submittedName>
</protein>
<feature type="region of interest" description="Disordered" evidence="2">
    <location>
        <begin position="1"/>
        <end position="24"/>
    </location>
</feature>
<dbReference type="InterPro" id="IPR013517">
    <property type="entry name" value="FG-GAP"/>
</dbReference>
<reference evidence="3 4" key="1">
    <citation type="submission" date="2015-09" db="EMBL/GenBank/DDBJ databases">
        <title>Sorangium comparison.</title>
        <authorList>
            <person name="Zaburannyi N."/>
            <person name="Bunk B."/>
            <person name="Overmann J."/>
            <person name="Mueller R."/>
        </authorList>
    </citation>
    <scope>NUCLEOTIDE SEQUENCE [LARGE SCALE GENOMIC DNA]</scope>
    <source>
        <strain evidence="3 4">So ce836</strain>
    </source>
</reference>
<proteinExistence type="predicted"/>
<keyword evidence="1" id="KW-0732">Signal</keyword>
<dbReference type="EMBL" id="CP012672">
    <property type="protein sequence ID" value="AUX31319.1"/>
    <property type="molecule type" value="Genomic_DNA"/>
</dbReference>
<dbReference type="Pfam" id="PF13517">
    <property type="entry name" value="FG-GAP_3"/>
    <property type="match status" value="2"/>
</dbReference>
<evidence type="ECO:0000256" key="1">
    <source>
        <dbReference type="ARBA" id="ARBA00022729"/>
    </source>
</evidence>
<name>A0A4P2QML9_SORCE</name>
<evidence type="ECO:0000313" key="4">
    <source>
        <dbReference type="Proteomes" id="UP000295497"/>
    </source>
</evidence>
<dbReference type="PANTHER" id="PTHR46580">
    <property type="entry name" value="SENSOR KINASE-RELATED"/>
    <property type="match status" value="1"/>
</dbReference>